<protein>
    <recommendedName>
        <fullName evidence="3">(2Fe-2S) ferredoxin</fullName>
    </recommendedName>
</protein>
<sequence length="115" mass="12126">MQRRTSEVRASGRTDHVLVCTHARDSEHAACAGADGQAVYDAVAEWLRDRGVLWSEVQLAETSCLALCSADGTAVAVHPRGEWYSDVTPADVPALLEDLFGADAGDLGDGVAAED</sequence>
<gene>
    <name evidence="1" type="ORF">SAMN04487945_2751</name>
</gene>
<dbReference type="InterPro" id="IPR036249">
    <property type="entry name" value="Thioredoxin-like_sf"/>
</dbReference>
<dbReference type="AlphaFoldDB" id="A0A1I0QMV3"/>
<evidence type="ECO:0000313" key="2">
    <source>
        <dbReference type="Proteomes" id="UP000198518"/>
    </source>
</evidence>
<proteinExistence type="predicted"/>
<dbReference type="CDD" id="cd02980">
    <property type="entry name" value="TRX_Fd_family"/>
    <property type="match status" value="1"/>
</dbReference>
<name>A0A1I0QMV3_9EURY</name>
<dbReference type="STRING" id="355548.SAMN04487945_2751"/>
<accession>A0A1I0QMV3</accession>
<evidence type="ECO:0008006" key="3">
    <source>
        <dbReference type="Google" id="ProtNLM"/>
    </source>
</evidence>
<dbReference type="Gene3D" id="3.40.30.10">
    <property type="entry name" value="Glutaredoxin"/>
    <property type="match status" value="1"/>
</dbReference>
<dbReference type="SUPFAM" id="SSF52833">
    <property type="entry name" value="Thioredoxin-like"/>
    <property type="match status" value="1"/>
</dbReference>
<organism evidence="1 2">
    <name type="scientific">Halobacterium jilantaiense</name>
    <dbReference type="NCBI Taxonomy" id="355548"/>
    <lineage>
        <taxon>Archaea</taxon>
        <taxon>Methanobacteriati</taxon>
        <taxon>Methanobacteriota</taxon>
        <taxon>Stenosarchaea group</taxon>
        <taxon>Halobacteria</taxon>
        <taxon>Halobacteriales</taxon>
        <taxon>Halobacteriaceae</taxon>
        <taxon>Halobacterium</taxon>
    </lineage>
</organism>
<evidence type="ECO:0000313" key="1">
    <source>
        <dbReference type="EMBL" id="SEW28543.1"/>
    </source>
</evidence>
<dbReference type="RefSeq" id="WP_089670038.1">
    <property type="nucleotide sequence ID" value="NZ_FOJA01000001.1"/>
</dbReference>
<keyword evidence="2" id="KW-1185">Reference proteome</keyword>
<reference evidence="1 2" key="1">
    <citation type="submission" date="2016-10" db="EMBL/GenBank/DDBJ databases">
        <authorList>
            <person name="de Groot N.N."/>
        </authorList>
    </citation>
    <scope>NUCLEOTIDE SEQUENCE [LARGE SCALE GENOMIC DNA]</scope>
    <source>
        <strain evidence="1 2">CGMCC 1.5337</strain>
    </source>
</reference>
<dbReference type="Proteomes" id="UP000198518">
    <property type="component" value="Unassembled WGS sequence"/>
</dbReference>
<dbReference type="EMBL" id="FOJA01000001">
    <property type="protein sequence ID" value="SEW28543.1"/>
    <property type="molecule type" value="Genomic_DNA"/>
</dbReference>
<dbReference type="OrthoDB" id="198458at2157"/>